<keyword evidence="5" id="KW-1185">Reference proteome</keyword>
<accession>A0AAW1IEQ5</accession>
<gene>
    <name evidence="4" type="ORF">QE152_g35843</name>
</gene>
<keyword evidence="2" id="KW-0812">Transmembrane</keyword>
<sequence>MELNKKYFLCLNVLLFALQAICSTDPPTLASSHPDIKNEVQPSNLTNTNIENNSNDEVDDKNKDVEDTITSTESIPPLNPEDETKDLQQGGNFENLPKTTNEDDEVILPIPVDNDQQGPTSQIEWIEEEKDEEHDPDLPPVVEAMVDVTKEDTYRLQGQMGIVVALFLIVLLVVGYMTFVVWRRFIERRYDNRQILVNEEDMIDPTDMKHFSL</sequence>
<feature type="region of interest" description="Disordered" evidence="1">
    <location>
        <begin position="27"/>
        <end position="102"/>
    </location>
</feature>
<comment type="caution">
    <text evidence="4">The sequence shown here is derived from an EMBL/GenBank/DDBJ whole genome shotgun (WGS) entry which is preliminary data.</text>
</comment>
<dbReference type="AlphaFoldDB" id="A0AAW1IEQ5"/>
<feature type="compositionally biased region" description="Low complexity" evidence="1">
    <location>
        <begin position="43"/>
        <end position="53"/>
    </location>
</feature>
<dbReference type="Proteomes" id="UP001458880">
    <property type="component" value="Unassembled WGS sequence"/>
</dbReference>
<feature type="chain" id="PRO_5043407708" evidence="3">
    <location>
        <begin position="25"/>
        <end position="213"/>
    </location>
</feature>
<reference evidence="4 5" key="1">
    <citation type="journal article" date="2024" name="BMC Genomics">
        <title>De novo assembly and annotation of Popillia japonica's genome with initial clues to its potential as an invasive pest.</title>
        <authorList>
            <person name="Cucini C."/>
            <person name="Boschi S."/>
            <person name="Funari R."/>
            <person name="Cardaioli E."/>
            <person name="Iannotti N."/>
            <person name="Marturano G."/>
            <person name="Paoli F."/>
            <person name="Bruttini M."/>
            <person name="Carapelli A."/>
            <person name="Frati F."/>
            <person name="Nardi F."/>
        </authorList>
    </citation>
    <scope>NUCLEOTIDE SEQUENCE [LARGE SCALE GENOMIC DNA]</scope>
    <source>
        <strain evidence="4">DMR45628</strain>
    </source>
</reference>
<organism evidence="4 5">
    <name type="scientific">Popillia japonica</name>
    <name type="common">Japanese beetle</name>
    <dbReference type="NCBI Taxonomy" id="7064"/>
    <lineage>
        <taxon>Eukaryota</taxon>
        <taxon>Metazoa</taxon>
        <taxon>Ecdysozoa</taxon>
        <taxon>Arthropoda</taxon>
        <taxon>Hexapoda</taxon>
        <taxon>Insecta</taxon>
        <taxon>Pterygota</taxon>
        <taxon>Neoptera</taxon>
        <taxon>Endopterygota</taxon>
        <taxon>Coleoptera</taxon>
        <taxon>Polyphaga</taxon>
        <taxon>Scarabaeiformia</taxon>
        <taxon>Scarabaeidae</taxon>
        <taxon>Rutelinae</taxon>
        <taxon>Popillia</taxon>
    </lineage>
</organism>
<evidence type="ECO:0000256" key="3">
    <source>
        <dbReference type="SAM" id="SignalP"/>
    </source>
</evidence>
<feature type="transmembrane region" description="Helical" evidence="2">
    <location>
        <begin position="160"/>
        <end position="182"/>
    </location>
</feature>
<evidence type="ECO:0000256" key="2">
    <source>
        <dbReference type="SAM" id="Phobius"/>
    </source>
</evidence>
<evidence type="ECO:0000313" key="5">
    <source>
        <dbReference type="Proteomes" id="UP001458880"/>
    </source>
</evidence>
<evidence type="ECO:0000313" key="4">
    <source>
        <dbReference type="EMBL" id="KAK9688034.1"/>
    </source>
</evidence>
<protein>
    <submittedName>
        <fullName evidence="4">Uncharacterized protein</fullName>
    </submittedName>
</protein>
<keyword evidence="3" id="KW-0732">Signal</keyword>
<feature type="signal peptide" evidence="3">
    <location>
        <begin position="1"/>
        <end position="24"/>
    </location>
</feature>
<keyword evidence="2" id="KW-0472">Membrane</keyword>
<proteinExistence type="predicted"/>
<evidence type="ECO:0000256" key="1">
    <source>
        <dbReference type="SAM" id="MobiDB-lite"/>
    </source>
</evidence>
<dbReference type="EMBL" id="JASPKY010000610">
    <property type="protein sequence ID" value="KAK9688034.1"/>
    <property type="molecule type" value="Genomic_DNA"/>
</dbReference>
<name>A0AAW1IEQ5_POPJA</name>
<keyword evidence="2" id="KW-1133">Transmembrane helix</keyword>